<dbReference type="AlphaFoldDB" id="A0A6H9WI67"/>
<proteinExistence type="predicted"/>
<evidence type="ECO:0000313" key="1">
    <source>
        <dbReference type="EMBL" id="KAB1648167.1"/>
    </source>
</evidence>
<keyword evidence="2" id="KW-1185">Reference proteome</keyword>
<dbReference type="RefSeq" id="WP_158029362.1">
    <property type="nucleotide sequence ID" value="NZ_BMHG01000001.1"/>
</dbReference>
<sequence>MPREAVLLTTDPIRLMELGEAVQRRPERLGVQGIDRGGSAAILHPDGRLVCSVQAPVRLETIDEVHRLRPDATSEVSFPCYWHDAWVAPDDEPLGVACLEALASMTRGVLVLSPAVSVPDRHRTEGVGGPP</sequence>
<gene>
    <name evidence="1" type="ORF">F8O04_10645</name>
</gene>
<dbReference type="OrthoDB" id="5019599at2"/>
<dbReference type="Proteomes" id="UP000431744">
    <property type="component" value="Unassembled WGS sequence"/>
</dbReference>
<evidence type="ECO:0000313" key="2">
    <source>
        <dbReference type="Proteomes" id="UP000431744"/>
    </source>
</evidence>
<comment type="caution">
    <text evidence="1">The sequence shown here is derived from an EMBL/GenBank/DDBJ whole genome shotgun (WGS) entry which is preliminary data.</text>
</comment>
<name>A0A6H9WI67_9MICO</name>
<protein>
    <submittedName>
        <fullName evidence="1">Uncharacterized protein</fullName>
    </submittedName>
</protein>
<accession>A0A6H9WI67</accession>
<reference evidence="1 2" key="1">
    <citation type="submission" date="2019-09" db="EMBL/GenBank/DDBJ databases">
        <title>Phylogeny of genus Pseudoclavibacter and closely related genus.</title>
        <authorList>
            <person name="Li Y."/>
        </authorList>
    </citation>
    <scope>NUCLEOTIDE SEQUENCE [LARGE SCALE GENOMIC DNA]</scope>
    <source>
        <strain evidence="1 2">EGI 60007</strain>
    </source>
</reference>
<organism evidence="1 2">
    <name type="scientific">Pseudoclavibacter endophyticus</name>
    <dbReference type="NCBI Taxonomy" id="1778590"/>
    <lineage>
        <taxon>Bacteria</taxon>
        <taxon>Bacillati</taxon>
        <taxon>Actinomycetota</taxon>
        <taxon>Actinomycetes</taxon>
        <taxon>Micrococcales</taxon>
        <taxon>Microbacteriaceae</taxon>
        <taxon>Pseudoclavibacter</taxon>
    </lineage>
</organism>
<dbReference type="EMBL" id="WBJY01000002">
    <property type="protein sequence ID" value="KAB1648167.1"/>
    <property type="molecule type" value="Genomic_DNA"/>
</dbReference>